<dbReference type="InterPro" id="IPR007197">
    <property type="entry name" value="rSAM"/>
</dbReference>
<keyword evidence="2 6" id="KW-0949">S-adenosyl-L-methionine</keyword>
<dbReference type="KEGG" id="dau:Daud_1722"/>
<keyword evidence="3 6" id="KW-0479">Metal-binding</keyword>
<evidence type="ECO:0000256" key="3">
    <source>
        <dbReference type="ARBA" id="ARBA00022723"/>
    </source>
</evidence>
<dbReference type="InterPro" id="IPR016431">
    <property type="entry name" value="Pyrv-formate_lyase-activ_prd"/>
</dbReference>
<sequence>MRGGGTCAVCGTKERNVAPALAVCADCIRDRPAQAEAHIHRARTRSRVQLGLPAQPPRDPTGPVCRLCVNECRPGPGQLGYCGLRVNRDGKLVHLAGTAREGVVSWYYDPLPTNCVADWVCAGGTGAGYPKFAHRRGPEYGWYNLAVFLGACSYDCLFCQNRSFQQMAVRAAPRAGARDLAAAVRPDTACICYFGGDPTPQLPYTIAVSEMVRAAHPQRILRICWETNGSMHPGLLERIARTAVETGGCVKFDLKAWDRHLHLALTGVSNERTLANFERAAAHIPRRPDPPPLVAGTLLVPGYVDRREVAALARFIAQLDPNLPYTLLAFHPCHLMRDLPTTARLQAEDCRQAALDAGLTRVRLGNVPLLS</sequence>
<dbReference type="Pfam" id="PF04055">
    <property type="entry name" value="Radical_SAM"/>
    <property type="match status" value="1"/>
</dbReference>
<dbReference type="AlphaFoldDB" id="B1I5C3"/>
<evidence type="ECO:0000256" key="5">
    <source>
        <dbReference type="ARBA" id="ARBA00023014"/>
    </source>
</evidence>
<feature type="binding site" evidence="6">
    <location>
        <position position="152"/>
    </location>
    <ligand>
        <name>[4Fe-4S] cluster</name>
        <dbReference type="ChEBI" id="CHEBI:49883"/>
        <note>4Fe-4S-S-AdoMet</note>
    </ligand>
</feature>
<reference evidence="8 9" key="2">
    <citation type="journal article" date="2008" name="Science">
        <title>Environmental genomics reveals a single-species ecosystem deep within Earth.</title>
        <authorList>
            <person name="Chivian D."/>
            <person name="Brodie E.L."/>
            <person name="Alm E.J."/>
            <person name="Culley D.E."/>
            <person name="Dehal P.S."/>
            <person name="Desantis T.Z."/>
            <person name="Gihring T.M."/>
            <person name="Lapidus A."/>
            <person name="Lin L.H."/>
            <person name="Lowry S.R."/>
            <person name="Moser D.P."/>
            <person name="Richardson P.M."/>
            <person name="Southam G."/>
            <person name="Wanger G."/>
            <person name="Pratt L.M."/>
            <person name="Andersen G.L."/>
            <person name="Hazen T.C."/>
            <person name="Brockman F.J."/>
            <person name="Arkin A.P."/>
            <person name="Onstott T.C."/>
        </authorList>
    </citation>
    <scope>NUCLEOTIDE SEQUENCE [LARGE SCALE GENOMIC DNA]</scope>
    <source>
        <strain evidence="8 9">MP104C</strain>
    </source>
</reference>
<dbReference type="eggNOG" id="COG1180">
    <property type="taxonomic scope" value="Bacteria"/>
</dbReference>
<dbReference type="GO" id="GO:0051539">
    <property type="term" value="F:4 iron, 4 sulfur cluster binding"/>
    <property type="evidence" value="ECO:0007669"/>
    <property type="project" value="UniProtKB-KW"/>
</dbReference>
<keyword evidence="1" id="KW-0004">4Fe-4S</keyword>
<dbReference type="InterPro" id="IPR034457">
    <property type="entry name" value="Organic_radical-activating"/>
</dbReference>
<evidence type="ECO:0000256" key="1">
    <source>
        <dbReference type="ARBA" id="ARBA00022485"/>
    </source>
</evidence>
<evidence type="ECO:0000256" key="6">
    <source>
        <dbReference type="PIRSR" id="PIRSR004869-50"/>
    </source>
</evidence>
<dbReference type="STRING" id="477974.Daud_1722"/>
<comment type="cofactor">
    <cofactor evidence="6">
        <name>[4Fe-4S] cluster</name>
        <dbReference type="ChEBI" id="CHEBI:49883"/>
    </cofactor>
    <text evidence="6">Binds 1 [4Fe-4S] cluster. The cluster is coordinated with 3 cysteines and an exchangeable S-adenosyl-L-methionine.</text>
</comment>
<organism evidence="8 9">
    <name type="scientific">Desulforudis audaxviator (strain MP104C)</name>
    <dbReference type="NCBI Taxonomy" id="477974"/>
    <lineage>
        <taxon>Bacteria</taxon>
        <taxon>Bacillati</taxon>
        <taxon>Bacillota</taxon>
        <taxon>Clostridia</taxon>
        <taxon>Thermoanaerobacterales</taxon>
        <taxon>Candidatus Desulforudaceae</taxon>
        <taxon>Candidatus Desulforudis</taxon>
    </lineage>
</organism>
<dbReference type="InterPro" id="IPR058240">
    <property type="entry name" value="rSAM_sf"/>
</dbReference>
<dbReference type="OrthoDB" id="9782387at2"/>
<evidence type="ECO:0000256" key="2">
    <source>
        <dbReference type="ARBA" id="ARBA00022691"/>
    </source>
</evidence>
<reference evidence="9" key="1">
    <citation type="submission" date="2007-10" db="EMBL/GenBank/DDBJ databases">
        <title>Complete sequence of chromosome of Desulforudis audaxviator MP104C.</title>
        <authorList>
            <person name="Copeland A."/>
            <person name="Lucas S."/>
            <person name="Lapidus A."/>
            <person name="Barry K."/>
            <person name="Glavina del Rio T."/>
            <person name="Dalin E."/>
            <person name="Tice H."/>
            <person name="Bruce D."/>
            <person name="Pitluck S."/>
            <person name="Lowry S.R."/>
            <person name="Larimer F."/>
            <person name="Land M.L."/>
            <person name="Hauser L."/>
            <person name="Kyrpides N."/>
            <person name="Ivanova N.N."/>
            <person name="Richardson P."/>
        </authorList>
    </citation>
    <scope>NUCLEOTIDE SEQUENCE [LARGE SCALE GENOMIC DNA]</scope>
    <source>
        <strain evidence="9">MP104C</strain>
    </source>
</reference>
<dbReference type="Proteomes" id="UP000008544">
    <property type="component" value="Chromosome"/>
</dbReference>
<evidence type="ECO:0000256" key="4">
    <source>
        <dbReference type="ARBA" id="ARBA00023004"/>
    </source>
</evidence>
<dbReference type="Gene3D" id="3.20.20.70">
    <property type="entry name" value="Aldolase class I"/>
    <property type="match status" value="1"/>
</dbReference>
<protein>
    <submittedName>
        <fullName evidence="8">Radical SAM domain protein</fullName>
    </submittedName>
</protein>
<proteinExistence type="predicted"/>
<keyword evidence="5 6" id="KW-0411">Iron-sulfur</keyword>
<feature type="binding site" evidence="6">
    <location>
        <position position="159"/>
    </location>
    <ligand>
        <name>[4Fe-4S] cluster</name>
        <dbReference type="ChEBI" id="CHEBI:49883"/>
        <note>4Fe-4S-S-AdoMet</note>
    </ligand>
</feature>
<dbReference type="PANTHER" id="PTHR30352">
    <property type="entry name" value="PYRUVATE FORMATE-LYASE-ACTIVATING ENZYME"/>
    <property type="match status" value="1"/>
</dbReference>
<dbReference type="CDD" id="cd01335">
    <property type="entry name" value="Radical_SAM"/>
    <property type="match status" value="1"/>
</dbReference>
<dbReference type="InterPro" id="IPR013785">
    <property type="entry name" value="Aldolase_TIM"/>
</dbReference>
<feature type="domain" description="Radical SAM core" evidence="7">
    <location>
        <begin position="150"/>
        <end position="310"/>
    </location>
</feature>
<name>B1I5C3_DESAP</name>
<dbReference type="EMBL" id="CP000860">
    <property type="protein sequence ID" value="ACA60220.1"/>
    <property type="molecule type" value="Genomic_DNA"/>
</dbReference>
<keyword evidence="4 6" id="KW-0408">Iron</keyword>
<evidence type="ECO:0000259" key="7">
    <source>
        <dbReference type="Pfam" id="PF04055"/>
    </source>
</evidence>
<dbReference type="SFLD" id="SFLDS00029">
    <property type="entry name" value="Radical_SAM"/>
    <property type="match status" value="1"/>
</dbReference>
<dbReference type="PIRSF" id="PIRSF004869">
    <property type="entry name" value="PflX_prd"/>
    <property type="match status" value="1"/>
</dbReference>
<dbReference type="SUPFAM" id="SSF102114">
    <property type="entry name" value="Radical SAM enzymes"/>
    <property type="match status" value="1"/>
</dbReference>
<dbReference type="HOGENOM" id="CLU_044176_0_0_9"/>
<keyword evidence="9" id="KW-1185">Reference proteome</keyword>
<evidence type="ECO:0000313" key="9">
    <source>
        <dbReference type="Proteomes" id="UP000008544"/>
    </source>
</evidence>
<gene>
    <name evidence="8" type="ordered locus">Daud_1722</name>
</gene>
<evidence type="ECO:0000313" key="8">
    <source>
        <dbReference type="EMBL" id="ACA60220.1"/>
    </source>
</evidence>
<accession>B1I5C3</accession>
<dbReference type="GO" id="GO:0046872">
    <property type="term" value="F:metal ion binding"/>
    <property type="evidence" value="ECO:0007669"/>
    <property type="project" value="UniProtKB-KW"/>
</dbReference>
<dbReference type="PANTHER" id="PTHR30352:SF22">
    <property type="entry name" value="PYRUVATE FORMATE-LYASE ACTIVATING ENZYME HOMOLOG"/>
    <property type="match status" value="1"/>
</dbReference>
<feature type="binding site" evidence="6">
    <location>
        <position position="156"/>
    </location>
    <ligand>
        <name>[4Fe-4S] cluster</name>
        <dbReference type="ChEBI" id="CHEBI:49883"/>
        <note>4Fe-4S-S-AdoMet</note>
    </ligand>
</feature>
<dbReference type="GO" id="GO:0003824">
    <property type="term" value="F:catalytic activity"/>
    <property type="evidence" value="ECO:0007669"/>
    <property type="project" value="InterPro"/>
</dbReference>